<feature type="region of interest" description="Disordered" evidence="1">
    <location>
        <begin position="192"/>
        <end position="263"/>
    </location>
</feature>
<comment type="caution">
    <text evidence="2">The sequence shown here is derived from an EMBL/GenBank/DDBJ whole genome shotgun (WGS) entry which is preliminary data.</text>
</comment>
<accession>A0ABR2MZH7</accession>
<proteinExistence type="predicted"/>
<reference evidence="2 3" key="1">
    <citation type="journal article" date="2022" name="Nat. Plants">
        <title>Genomes of leafy and leafless Platanthera orchids illuminate the evolution of mycoheterotrophy.</title>
        <authorList>
            <person name="Li M.H."/>
            <person name="Liu K.W."/>
            <person name="Li Z."/>
            <person name="Lu H.C."/>
            <person name="Ye Q.L."/>
            <person name="Zhang D."/>
            <person name="Wang J.Y."/>
            <person name="Li Y.F."/>
            <person name="Zhong Z.M."/>
            <person name="Liu X."/>
            <person name="Yu X."/>
            <person name="Liu D.K."/>
            <person name="Tu X.D."/>
            <person name="Liu B."/>
            <person name="Hao Y."/>
            <person name="Liao X.Y."/>
            <person name="Jiang Y.T."/>
            <person name="Sun W.H."/>
            <person name="Chen J."/>
            <person name="Chen Y.Q."/>
            <person name="Ai Y."/>
            <person name="Zhai J.W."/>
            <person name="Wu S.S."/>
            <person name="Zhou Z."/>
            <person name="Hsiao Y.Y."/>
            <person name="Wu W.L."/>
            <person name="Chen Y.Y."/>
            <person name="Lin Y.F."/>
            <person name="Hsu J.L."/>
            <person name="Li C.Y."/>
            <person name="Wang Z.W."/>
            <person name="Zhao X."/>
            <person name="Zhong W.Y."/>
            <person name="Ma X.K."/>
            <person name="Ma L."/>
            <person name="Huang J."/>
            <person name="Chen G.Z."/>
            <person name="Huang M.Z."/>
            <person name="Huang L."/>
            <person name="Peng D.H."/>
            <person name="Luo Y.B."/>
            <person name="Zou S.Q."/>
            <person name="Chen S.P."/>
            <person name="Lan S."/>
            <person name="Tsai W.C."/>
            <person name="Van de Peer Y."/>
            <person name="Liu Z.J."/>
        </authorList>
    </citation>
    <scope>NUCLEOTIDE SEQUENCE [LARGE SCALE GENOMIC DNA]</scope>
    <source>
        <strain evidence="2">Lor288</strain>
    </source>
</reference>
<dbReference type="Proteomes" id="UP001412067">
    <property type="component" value="Unassembled WGS sequence"/>
</dbReference>
<organism evidence="2 3">
    <name type="scientific">Platanthera guangdongensis</name>
    <dbReference type="NCBI Taxonomy" id="2320717"/>
    <lineage>
        <taxon>Eukaryota</taxon>
        <taxon>Viridiplantae</taxon>
        <taxon>Streptophyta</taxon>
        <taxon>Embryophyta</taxon>
        <taxon>Tracheophyta</taxon>
        <taxon>Spermatophyta</taxon>
        <taxon>Magnoliopsida</taxon>
        <taxon>Liliopsida</taxon>
        <taxon>Asparagales</taxon>
        <taxon>Orchidaceae</taxon>
        <taxon>Orchidoideae</taxon>
        <taxon>Orchideae</taxon>
        <taxon>Orchidinae</taxon>
        <taxon>Platanthera</taxon>
    </lineage>
</organism>
<feature type="compositionally biased region" description="Basic and acidic residues" evidence="1">
    <location>
        <begin position="222"/>
        <end position="253"/>
    </location>
</feature>
<evidence type="ECO:0000313" key="3">
    <source>
        <dbReference type="Proteomes" id="UP001412067"/>
    </source>
</evidence>
<evidence type="ECO:0000256" key="1">
    <source>
        <dbReference type="SAM" id="MobiDB-lite"/>
    </source>
</evidence>
<protein>
    <submittedName>
        <fullName evidence="2">Uncharacterized protein</fullName>
    </submittedName>
</protein>
<evidence type="ECO:0000313" key="2">
    <source>
        <dbReference type="EMBL" id="KAK8969262.1"/>
    </source>
</evidence>
<sequence>MSVTASIQLFMCSALYERTKPKQDGRNRNTNKELELERVFGKLLEEDVDEEGIEAEPLDWEGAEDCGGGEEGEGIRVMFAEIVPSPDPCSIVLDPAVKIASVQIFIRAFSSIKGIVLPKFPPSRLQSRPSLALLRACLSPGRRLALLNSGKLIFSLDAFMELLARSNSLSGTPLPKVTSETKEKRLWSWSWSSGTSTTAPFKEAPSRNDLKRKRRERREKRKRDTTSPSKEHGPGEAKPSEEGIKPPAKKEVPLGELGPGEVLKTLPSSENVLLETPQEVRTPSPLTDAVVKELIQKNLPRSRQPTLLQLQLSLHPPRRVCRRLLLGIFRLVLAKYQC</sequence>
<keyword evidence="3" id="KW-1185">Reference proteome</keyword>
<name>A0ABR2MZH7_9ASPA</name>
<gene>
    <name evidence="2" type="ORF">KSP40_PGU011419</name>
</gene>
<feature type="compositionally biased region" description="Basic residues" evidence="1">
    <location>
        <begin position="210"/>
        <end position="221"/>
    </location>
</feature>
<dbReference type="EMBL" id="JBBWWR010000003">
    <property type="protein sequence ID" value="KAK8969262.1"/>
    <property type="molecule type" value="Genomic_DNA"/>
</dbReference>